<gene>
    <name evidence="7" type="ORF">EWM64_g1304</name>
</gene>
<reference evidence="7 8" key="1">
    <citation type="submission" date="2019-02" db="EMBL/GenBank/DDBJ databases">
        <title>Genome sequencing of the rare red list fungi Hericium alpestre (H. flagellum).</title>
        <authorList>
            <person name="Buettner E."/>
            <person name="Kellner H."/>
        </authorList>
    </citation>
    <scope>NUCLEOTIDE SEQUENCE [LARGE SCALE GENOMIC DNA]</scope>
    <source>
        <strain evidence="7 8">DSM 108284</strain>
    </source>
</reference>
<dbReference type="EMBL" id="SFCI01000085">
    <property type="protein sequence ID" value="TFY82708.1"/>
    <property type="molecule type" value="Genomic_DNA"/>
</dbReference>
<keyword evidence="3" id="KW-0732">Signal</keyword>
<accession>A0A4Z0AAX8</accession>
<feature type="compositionally biased region" description="Polar residues" evidence="6">
    <location>
        <begin position="42"/>
        <end position="61"/>
    </location>
</feature>
<keyword evidence="8" id="KW-1185">Reference proteome</keyword>
<evidence type="ECO:0008006" key="9">
    <source>
        <dbReference type="Google" id="ProtNLM"/>
    </source>
</evidence>
<comment type="caution">
    <text evidence="7">The sequence shown here is derived from an EMBL/GenBank/DDBJ whole genome shotgun (WGS) entry which is preliminary data.</text>
</comment>
<dbReference type="PANTHER" id="PTHR11010:SF23">
    <property type="entry name" value="SERINE PEPTIDASE"/>
    <property type="match status" value="1"/>
</dbReference>
<dbReference type="PANTHER" id="PTHR11010">
    <property type="entry name" value="PROTEASE S28 PRO-X CARBOXYPEPTIDASE-RELATED"/>
    <property type="match status" value="1"/>
</dbReference>
<name>A0A4Z0AAX8_9AGAM</name>
<dbReference type="OrthoDB" id="1735038at2759"/>
<dbReference type="GO" id="GO:0006508">
    <property type="term" value="P:proteolysis"/>
    <property type="evidence" value="ECO:0007669"/>
    <property type="project" value="UniProtKB-KW"/>
</dbReference>
<evidence type="ECO:0000256" key="4">
    <source>
        <dbReference type="ARBA" id="ARBA00022801"/>
    </source>
</evidence>
<proteinExistence type="inferred from homology"/>
<evidence type="ECO:0000256" key="2">
    <source>
        <dbReference type="ARBA" id="ARBA00022670"/>
    </source>
</evidence>
<sequence length="537" mass="59341">MQRGQGSSLVCFDSVQRRHNAGSLPAPRSRPRRRGQVAGRATSWQHGASTGRQTFQASAQEPRQHARTGATLPPLNTTYYFDQLIDHDNLKLGTFKQRYWHTWEYYEPGGAIVLFTPGEINADGYQGYLTNETVNGLIAKQQNGATIVLEHRYYGLSNPYPNLTVASLKYHTIQQAIDDLVYFAENVKLPMPGGDEVAPGEAPWILIGGSYSGALTGWTKVNKPDTFWAGYASSAVVESITDFWAYFDPIRQFMPENCSADVQVAVKYWDDVYTSGNSSAFAALKEQYGMADVVHPDDVTGALRNNLWDWQSLSPNSGPGSQFFDFCDALEVKDGKNAPASGWGVDHAVSAWGSYFKNTYLSFRRSLCGNQDADQSEWTDTSIDDANRSWYWIVCNEVGFFQDTAPAGTPSLVSSLVQPSGDERQCVMMFPEAFSSPPVPDVGKTNNAYGGWNAQAERLFYATGQRDPWRDATVSADNHTVPSTSNQPISESDGFHCSDLLTRAGTVDSTVAKVQAAGLAAMKEWLAEWKPSHRKRE</sequence>
<evidence type="ECO:0000313" key="7">
    <source>
        <dbReference type="EMBL" id="TFY82708.1"/>
    </source>
</evidence>
<evidence type="ECO:0000256" key="1">
    <source>
        <dbReference type="ARBA" id="ARBA00011079"/>
    </source>
</evidence>
<keyword evidence="5" id="KW-0325">Glycoprotein</keyword>
<evidence type="ECO:0000256" key="3">
    <source>
        <dbReference type="ARBA" id="ARBA00022729"/>
    </source>
</evidence>
<comment type="similarity">
    <text evidence="1">Belongs to the peptidase S28 family.</text>
</comment>
<keyword evidence="4" id="KW-0378">Hydrolase</keyword>
<dbReference type="Proteomes" id="UP000298061">
    <property type="component" value="Unassembled WGS sequence"/>
</dbReference>
<feature type="region of interest" description="Disordered" evidence="6">
    <location>
        <begin position="20"/>
        <end position="71"/>
    </location>
</feature>
<evidence type="ECO:0000313" key="8">
    <source>
        <dbReference type="Proteomes" id="UP000298061"/>
    </source>
</evidence>
<dbReference type="GO" id="GO:0008239">
    <property type="term" value="F:dipeptidyl-peptidase activity"/>
    <property type="evidence" value="ECO:0007669"/>
    <property type="project" value="TreeGrafter"/>
</dbReference>
<organism evidence="7 8">
    <name type="scientific">Hericium alpestre</name>
    <dbReference type="NCBI Taxonomy" id="135208"/>
    <lineage>
        <taxon>Eukaryota</taxon>
        <taxon>Fungi</taxon>
        <taxon>Dikarya</taxon>
        <taxon>Basidiomycota</taxon>
        <taxon>Agaricomycotina</taxon>
        <taxon>Agaricomycetes</taxon>
        <taxon>Russulales</taxon>
        <taxon>Hericiaceae</taxon>
        <taxon>Hericium</taxon>
    </lineage>
</organism>
<dbReference type="Pfam" id="PF05577">
    <property type="entry name" value="Peptidase_S28"/>
    <property type="match status" value="1"/>
</dbReference>
<dbReference type="AlphaFoldDB" id="A0A4Z0AAX8"/>
<dbReference type="Gene3D" id="3.40.50.1820">
    <property type="entry name" value="alpha/beta hydrolase"/>
    <property type="match status" value="2"/>
</dbReference>
<evidence type="ECO:0000256" key="5">
    <source>
        <dbReference type="ARBA" id="ARBA00023180"/>
    </source>
</evidence>
<dbReference type="InterPro" id="IPR008758">
    <property type="entry name" value="Peptidase_S28"/>
</dbReference>
<evidence type="ECO:0000256" key="6">
    <source>
        <dbReference type="SAM" id="MobiDB-lite"/>
    </source>
</evidence>
<protein>
    <recommendedName>
        <fullName evidence="9">Peptidase S28</fullName>
    </recommendedName>
</protein>
<dbReference type="SUPFAM" id="SSF53474">
    <property type="entry name" value="alpha/beta-Hydrolases"/>
    <property type="match status" value="1"/>
</dbReference>
<dbReference type="InterPro" id="IPR029058">
    <property type="entry name" value="AB_hydrolase_fold"/>
</dbReference>
<dbReference type="GO" id="GO:0070008">
    <property type="term" value="F:serine-type exopeptidase activity"/>
    <property type="evidence" value="ECO:0007669"/>
    <property type="project" value="InterPro"/>
</dbReference>
<keyword evidence="2" id="KW-0645">Protease</keyword>